<dbReference type="EMBL" id="SNRW01049107">
    <property type="protein sequence ID" value="KAA6311733.1"/>
    <property type="molecule type" value="Genomic_DNA"/>
</dbReference>
<feature type="non-terminal residue" evidence="2">
    <location>
        <position position="1"/>
    </location>
</feature>
<feature type="region of interest" description="Disordered" evidence="1">
    <location>
        <begin position="1"/>
        <end position="21"/>
    </location>
</feature>
<protein>
    <submittedName>
        <fullName evidence="2">Uncharacterized protein</fullName>
    </submittedName>
</protein>
<accession>A0A5J4PTW3</accession>
<dbReference type="Proteomes" id="UP000324800">
    <property type="component" value="Unassembled WGS sequence"/>
</dbReference>
<comment type="caution">
    <text evidence="2">The sequence shown here is derived from an EMBL/GenBank/DDBJ whole genome shotgun (WGS) entry which is preliminary data.</text>
</comment>
<reference evidence="2 3" key="1">
    <citation type="submission" date="2019-03" db="EMBL/GenBank/DDBJ databases">
        <title>Single cell metagenomics reveals metabolic interactions within the superorganism composed of flagellate Streblomastix strix and complex community of Bacteroidetes bacteria on its surface.</title>
        <authorList>
            <person name="Treitli S.C."/>
            <person name="Kolisko M."/>
            <person name="Husnik F."/>
            <person name="Keeling P."/>
            <person name="Hampl V."/>
        </authorList>
    </citation>
    <scope>NUCLEOTIDE SEQUENCE [LARGE SCALE GENOMIC DNA]</scope>
    <source>
        <strain evidence="2">ST1C</strain>
    </source>
</reference>
<proteinExistence type="predicted"/>
<sequence length="21" mass="2561">VMKKECNKLEKKEKGRVQKKE</sequence>
<name>A0A5J4PTW3_9EUKA</name>
<evidence type="ECO:0000313" key="3">
    <source>
        <dbReference type="Proteomes" id="UP000324800"/>
    </source>
</evidence>
<evidence type="ECO:0000313" key="2">
    <source>
        <dbReference type="EMBL" id="KAA6311733.1"/>
    </source>
</evidence>
<organism evidence="2 3">
    <name type="scientific">Streblomastix strix</name>
    <dbReference type="NCBI Taxonomy" id="222440"/>
    <lineage>
        <taxon>Eukaryota</taxon>
        <taxon>Metamonada</taxon>
        <taxon>Preaxostyla</taxon>
        <taxon>Oxymonadida</taxon>
        <taxon>Streblomastigidae</taxon>
        <taxon>Streblomastix</taxon>
    </lineage>
</organism>
<dbReference type="AlphaFoldDB" id="A0A5J4PTW3"/>
<gene>
    <name evidence="2" type="ORF">EZS28_056064</name>
</gene>
<evidence type="ECO:0000256" key="1">
    <source>
        <dbReference type="SAM" id="MobiDB-lite"/>
    </source>
</evidence>